<evidence type="ECO:0000256" key="12">
    <source>
        <dbReference type="ARBA" id="ARBA00042730"/>
    </source>
</evidence>
<reference evidence="14" key="1">
    <citation type="journal article" date="2021" name="Nat. Commun.">
        <title>Genetic determinants of endophytism in the Arabidopsis root mycobiome.</title>
        <authorList>
            <person name="Mesny F."/>
            <person name="Miyauchi S."/>
            <person name="Thiergart T."/>
            <person name="Pickel B."/>
            <person name="Atanasova L."/>
            <person name="Karlsson M."/>
            <person name="Huettel B."/>
            <person name="Barry K.W."/>
            <person name="Haridas S."/>
            <person name="Chen C."/>
            <person name="Bauer D."/>
            <person name="Andreopoulos W."/>
            <person name="Pangilinan J."/>
            <person name="LaButti K."/>
            <person name="Riley R."/>
            <person name="Lipzen A."/>
            <person name="Clum A."/>
            <person name="Drula E."/>
            <person name="Henrissat B."/>
            <person name="Kohler A."/>
            <person name="Grigoriev I.V."/>
            <person name="Martin F.M."/>
            <person name="Hacquard S."/>
        </authorList>
    </citation>
    <scope>NUCLEOTIDE SEQUENCE</scope>
    <source>
        <strain evidence="14">MPI-CAGE-AT-0147</strain>
    </source>
</reference>
<keyword evidence="3" id="KW-0202">Cytokine</keyword>
<evidence type="ECO:0000313" key="15">
    <source>
        <dbReference type="Proteomes" id="UP000738349"/>
    </source>
</evidence>
<evidence type="ECO:0000256" key="3">
    <source>
        <dbReference type="ARBA" id="ARBA00022514"/>
    </source>
</evidence>
<evidence type="ECO:0000256" key="13">
    <source>
        <dbReference type="SAM" id="MobiDB-lite"/>
    </source>
</evidence>
<dbReference type="EC" id="5.3.2.1" evidence="9"/>
<dbReference type="InterPro" id="IPR001398">
    <property type="entry name" value="Macrophage_inhib_fac"/>
</dbReference>
<feature type="region of interest" description="Disordered" evidence="13">
    <location>
        <begin position="1"/>
        <end position="50"/>
    </location>
</feature>
<proteinExistence type="inferred from homology"/>
<comment type="catalytic activity">
    <reaction evidence="7">
        <text>L-dopachrome = 5,6-dihydroxyindole-2-carboxylate</text>
        <dbReference type="Rhea" id="RHEA:13041"/>
        <dbReference type="ChEBI" id="CHEBI:16875"/>
        <dbReference type="ChEBI" id="CHEBI:57509"/>
        <dbReference type="EC" id="5.3.3.12"/>
    </reaction>
</comment>
<dbReference type="EC" id="5.3.3.12" evidence="8"/>
<comment type="similarity">
    <text evidence="2">Belongs to the MIF family.</text>
</comment>
<dbReference type="GO" id="GO:0005576">
    <property type="term" value="C:extracellular region"/>
    <property type="evidence" value="ECO:0007669"/>
    <property type="project" value="UniProtKB-SubCell"/>
</dbReference>
<accession>A0A9P9ETB3</accession>
<dbReference type="PANTHER" id="PTHR11954">
    <property type="entry name" value="D-DOPACHROME DECARBOXYLASE"/>
    <property type="match status" value="1"/>
</dbReference>
<dbReference type="AlphaFoldDB" id="A0A9P9ETB3"/>
<gene>
    <name evidence="14" type="ORF">EDB81DRAFT_516504</name>
</gene>
<sequence>MGDSPVSRMPLPGAPGTSVMAEADSSPPAAPPKLALPEQRGKSRMNKPSLEPVMEISQKTLGDIRPPLPGDVTRVIRKQSHPELRKQRSLYFEDAFASKEKDLLGDMVRSEAIVVAEVKTNVLVHDEYTFVQELSQHLAVRYHRQMSSIVVTLRHSACIFFGGSCDPAYTMTVEALSSLVQPATNKRNVALLQQHMEQALGVPASRGYVRFVAMTEECSGWQGKTVAGKIAEVGGQTQAGTEKLSRKPKMPRHGSRNDKSTSPRKKHSNSDDPEPHVDTLLRESQPVDGSGSDTGSKKIQSEANVPKTLKRRKSFIQTLLARTSTLAQGIQGARARRGS</sequence>
<comment type="subcellular location">
    <subcellularLocation>
        <location evidence="1">Secreted</location>
    </subcellularLocation>
</comment>
<keyword evidence="15" id="KW-1185">Reference proteome</keyword>
<comment type="catalytic activity">
    <reaction evidence="6">
        <text>3-phenylpyruvate = enol-phenylpyruvate</text>
        <dbReference type="Rhea" id="RHEA:17097"/>
        <dbReference type="ChEBI" id="CHEBI:16815"/>
        <dbReference type="ChEBI" id="CHEBI:18005"/>
        <dbReference type="EC" id="5.3.2.1"/>
    </reaction>
</comment>
<dbReference type="EMBL" id="JAGMUV010000009">
    <property type="protein sequence ID" value="KAH7144050.1"/>
    <property type="molecule type" value="Genomic_DNA"/>
</dbReference>
<evidence type="ECO:0000256" key="8">
    <source>
        <dbReference type="ARBA" id="ARBA00038932"/>
    </source>
</evidence>
<keyword evidence="4" id="KW-0964">Secreted</keyword>
<evidence type="ECO:0000256" key="11">
    <source>
        <dbReference type="ARBA" id="ARBA00041912"/>
    </source>
</evidence>
<evidence type="ECO:0000256" key="9">
    <source>
        <dbReference type="ARBA" id="ARBA00039086"/>
    </source>
</evidence>
<dbReference type="InterPro" id="IPR014347">
    <property type="entry name" value="Tautomerase/MIF_sf"/>
</dbReference>
<evidence type="ECO:0000313" key="14">
    <source>
        <dbReference type="EMBL" id="KAH7144050.1"/>
    </source>
</evidence>
<evidence type="ECO:0000256" key="4">
    <source>
        <dbReference type="ARBA" id="ARBA00022525"/>
    </source>
</evidence>
<protein>
    <recommendedName>
        <fullName evidence="12">L-dopachrome isomerase</fullName>
        <ecNumber evidence="9">5.3.2.1</ecNumber>
        <ecNumber evidence="8">5.3.3.12</ecNumber>
    </recommendedName>
    <alternativeName>
        <fullName evidence="10">L-dopachrome tautomerase</fullName>
    </alternativeName>
    <alternativeName>
        <fullName evidence="11">Phenylpyruvate tautomerase</fullName>
    </alternativeName>
</protein>
<evidence type="ECO:0000256" key="7">
    <source>
        <dbReference type="ARBA" id="ARBA00036823"/>
    </source>
</evidence>
<dbReference type="Gene3D" id="3.30.429.10">
    <property type="entry name" value="Macrophage Migration Inhibitory Factor"/>
    <property type="match status" value="1"/>
</dbReference>
<evidence type="ECO:0000256" key="5">
    <source>
        <dbReference type="ARBA" id="ARBA00023235"/>
    </source>
</evidence>
<dbReference type="Pfam" id="PF01187">
    <property type="entry name" value="MIF"/>
    <property type="match status" value="1"/>
</dbReference>
<keyword evidence="5" id="KW-0413">Isomerase</keyword>
<name>A0A9P9ETB3_9HYPO</name>
<dbReference type="Proteomes" id="UP000738349">
    <property type="component" value="Unassembled WGS sequence"/>
</dbReference>
<comment type="caution">
    <text evidence="14">The sequence shown here is derived from an EMBL/GenBank/DDBJ whole genome shotgun (WGS) entry which is preliminary data.</text>
</comment>
<evidence type="ECO:0000256" key="1">
    <source>
        <dbReference type="ARBA" id="ARBA00004613"/>
    </source>
</evidence>
<dbReference type="GO" id="GO:0050178">
    <property type="term" value="F:phenylpyruvate tautomerase activity"/>
    <property type="evidence" value="ECO:0007669"/>
    <property type="project" value="UniProtKB-EC"/>
</dbReference>
<evidence type="ECO:0000256" key="6">
    <source>
        <dbReference type="ARBA" id="ARBA00036735"/>
    </source>
</evidence>
<feature type="compositionally biased region" description="Basic and acidic residues" evidence="13">
    <location>
        <begin position="268"/>
        <end position="281"/>
    </location>
</feature>
<evidence type="ECO:0000256" key="10">
    <source>
        <dbReference type="ARBA" id="ARBA00041631"/>
    </source>
</evidence>
<feature type="region of interest" description="Disordered" evidence="13">
    <location>
        <begin position="232"/>
        <end position="311"/>
    </location>
</feature>
<dbReference type="GO" id="GO:0004167">
    <property type="term" value="F:dopachrome isomerase activity"/>
    <property type="evidence" value="ECO:0007669"/>
    <property type="project" value="UniProtKB-EC"/>
</dbReference>
<organism evidence="14 15">
    <name type="scientific">Dactylonectria macrodidyma</name>
    <dbReference type="NCBI Taxonomy" id="307937"/>
    <lineage>
        <taxon>Eukaryota</taxon>
        <taxon>Fungi</taxon>
        <taxon>Dikarya</taxon>
        <taxon>Ascomycota</taxon>
        <taxon>Pezizomycotina</taxon>
        <taxon>Sordariomycetes</taxon>
        <taxon>Hypocreomycetidae</taxon>
        <taxon>Hypocreales</taxon>
        <taxon>Nectriaceae</taxon>
        <taxon>Dactylonectria</taxon>
    </lineage>
</organism>
<dbReference type="PANTHER" id="PTHR11954:SF6">
    <property type="entry name" value="MACROPHAGE MIGRATION INHIBITORY FACTOR"/>
    <property type="match status" value="1"/>
</dbReference>
<feature type="compositionally biased region" description="Low complexity" evidence="13">
    <location>
        <begin position="21"/>
        <end position="38"/>
    </location>
</feature>
<dbReference type="SUPFAM" id="SSF55331">
    <property type="entry name" value="Tautomerase/MIF"/>
    <property type="match status" value="1"/>
</dbReference>
<dbReference type="OrthoDB" id="255819at2759"/>
<evidence type="ECO:0000256" key="2">
    <source>
        <dbReference type="ARBA" id="ARBA00005851"/>
    </source>
</evidence>